<dbReference type="Pfam" id="PF03211">
    <property type="entry name" value="Pectate_lyase"/>
    <property type="match status" value="1"/>
</dbReference>
<dbReference type="EMBL" id="CALTRL010005963">
    <property type="protein sequence ID" value="CAH7688193.1"/>
    <property type="molecule type" value="Genomic_DNA"/>
</dbReference>
<dbReference type="Proteomes" id="UP001153365">
    <property type="component" value="Unassembled WGS sequence"/>
</dbReference>
<dbReference type="PANTHER" id="PTHR33407">
    <property type="entry name" value="PECTATE LYASE F-RELATED"/>
    <property type="match status" value="1"/>
</dbReference>
<dbReference type="PANTHER" id="PTHR33407:SF9">
    <property type="entry name" value="PECTATE LYASE F-RELATED"/>
    <property type="match status" value="1"/>
</dbReference>
<evidence type="ECO:0000256" key="10">
    <source>
        <dbReference type="RuleBase" id="RU367009"/>
    </source>
</evidence>
<dbReference type="AlphaFoldDB" id="A0AAV0BNG0"/>
<dbReference type="InterPro" id="IPR004898">
    <property type="entry name" value="Pectate_lyase_PlyH/PlyE-like"/>
</dbReference>
<dbReference type="InterPro" id="IPR011050">
    <property type="entry name" value="Pectin_lyase_fold/virulence"/>
</dbReference>
<dbReference type="InterPro" id="IPR012334">
    <property type="entry name" value="Pectin_lyas_fold"/>
</dbReference>
<dbReference type="SUPFAM" id="SSF51126">
    <property type="entry name" value="Pectin lyase-like"/>
    <property type="match status" value="1"/>
</dbReference>
<evidence type="ECO:0000256" key="5">
    <source>
        <dbReference type="ARBA" id="ARBA00022525"/>
    </source>
</evidence>
<comment type="function">
    <text evidence="9 10">Pectinolytic enzyme consist of four classes of enzymes: pectin lyase, polygalacturonase, pectin methylesterase and rhamnogalacturonase. Among pectinolytic enzymes, pectin lyase is the most important in depolymerization of pectin, since it cleaves internal glycosidic bonds of highly methylated pectins. Favors pectate, the anion, over pectin, the methyl ester.</text>
</comment>
<dbReference type="EC" id="4.2.2.2" evidence="10"/>
<name>A0AAV0BNG0_PHAPC</name>
<dbReference type="GO" id="GO:0005576">
    <property type="term" value="C:extracellular region"/>
    <property type="evidence" value="ECO:0007669"/>
    <property type="project" value="UniProtKB-SubCell"/>
</dbReference>
<keyword evidence="5 10" id="KW-0964">Secreted</keyword>
<comment type="similarity">
    <text evidence="4 10">Belongs to the polysaccharide lyase 3 family.</text>
</comment>
<keyword evidence="6 10" id="KW-0732">Signal</keyword>
<feature type="signal peptide" evidence="10">
    <location>
        <begin position="1"/>
        <end position="20"/>
    </location>
</feature>
<feature type="compositionally biased region" description="Gly residues" evidence="11">
    <location>
        <begin position="50"/>
        <end position="78"/>
    </location>
</feature>
<evidence type="ECO:0000256" key="11">
    <source>
        <dbReference type="SAM" id="MobiDB-lite"/>
    </source>
</evidence>
<dbReference type="Gene3D" id="2.160.20.10">
    <property type="entry name" value="Single-stranded right-handed beta-helix, Pectin lyase-like"/>
    <property type="match status" value="1"/>
</dbReference>
<evidence type="ECO:0000256" key="1">
    <source>
        <dbReference type="ARBA" id="ARBA00000695"/>
    </source>
</evidence>
<evidence type="ECO:0000256" key="6">
    <source>
        <dbReference type="ARBA" id="ARBA00022729"/>
    </source>
</evidence>
<keyword evidence="7 10" id="KW-0106">Calcium</keyword>
<sequence length="349" mass="36543">MKFSLCLSLALLILTTSANCYPSDEKTLEKKDFDNVGKERSSEKKDVGVLEGGNGGEVASGGAIKGGSGINSGVGSNGGDNDKGKKKNKKKNHKNDEGNKNNGSGSGDGPTVGAGGNPGGSTKNSSATIPYGKCTAGLPQIAGSVQVTEPRIIDKTGFDCENKLYYNPSSKAETIIFILKNGASLTNCYFKQSGESDAVHVEGNGNFKLSNLRFITIGDEAISIKGGGDVSIDHCVFVNGGNKAVQHDGTGSVTVNNSCFQYLHICMKSCGNCPQNVDKPRRTITSTSCSFYNVRTVMGCNINNGDVCTVSNPMGDSPSESICTTYDGISDSSRLPTQLLYSIDPSCIF</sequence>
<keyword evidence="13" id="KW-1185">Reference proteome</keyword>
<feature type="compositionally biased region" description="Basic residues" evidence="11">
    <location>
        <begin position="84"/>
        <end position="93"/>
    </location>
</feature>
<evidence type="ECO:0000256" key="4">
    <source>
        <dbReference type="ARBA" id="ARBA00006463"/>
    </source>
</evidence>
<protein>
    <recommendedName>
        <fullName evidence="10">Pectate lyase</fullName>
        <ecNumber evidence="10">4.2.2.2</ecNumber>
    </recommendedName>
</protein>
<comment type="cofactor">
    <cofactor evidence="2 10">
        <name>Ca(2+)</name>
        <dbReference type="ChEBI" id="CHEBI:29108"/>
    </cofactor>
</comment>
<reference evidence="12" key="1">
    <citation type="submission" date="2022-06" db="EMBL/GenBank/DDBJ databases">
        <authorList>
            <consortium name="SYNGENTA / RWTH Aachen University"/>
        </authorList>
    </citation>
    <scope>NUCLEOTIDE SEQUENCE</scope>
</reference>
<proteinExistence type="inferred from homology"/>
<comment type="catalytic activity">
    <reaction evidence="1 10">
        <text>Eliminative cleavage of (1-&gt;4)-alpha-D-galacturonan to give oligosaccharides with 4-deoxy-alpha-D-galact-4-enuronosyl groups at their non-reducing ends.</text>
        <dbReference type="EC" id="4.2.2.2"/>
    </reaction>
</comment>
<feature type="compositionally biased region" description="Gly residues" evidence="11">
    <location>
        <begin position="104"/>
        <end position="119"/>
    </location>
</feature>
<comment type="caution">
    <text evidence="12">The sequence shown here is derived from an EMBL/GenBank/DDBJ whole genome shotgun (WGS) entry which is preliminary data.</text>
</comment>
<feature type="region of interest" description="Disordered" evidence="11">
    <location>
        <begin position="29"/>
        <end position="126"/>
    </location>
</feature>
<feature type="compositionally biased region" description="Basic and acidic residues" evidence="11">
    <location>
        <begin position="29"/>
        <end position="48"/>
    </location>
</feature>
<comment type="subcellular location">
    <subcellularLocation>
        <location evidence="3 10">Secreted</location>
    </subcellularLocation>
</comment>
<feature type="chain" id="PRO_5043094334" description="Pectate lyase" evidence="10">
    <location>
        <begin position="21"/>
        <end position="349"/>
    </location>
</feature>
<evidence type="ECO:0000256" key="9">
    <source>
        <dbReference type="ARBA" id="ARBA00025679"/>
    </source>
</evidence>
<evidence type="ECO:0000256" key="3">
    <source>
        <dbReference type="ARBA" id="ARBA00004613"/>
    </source>
</evidence>
<dbReference type="GO" id="GO:0030570">
    <property type="term" value="F:pectate lyase activity"/>
    <property type="evidence" value="ECO:0007669"/>
    <property type="project" value="UniProtKB-UniRule"/>
</dbReference>
<gene>
    <name evidence="12" type="ORF">PPACK8108_LOCUS23122</name>
</gene>
<dbReference type="GO" id="GO:0045490">
    <property type="term" value="P:pectin catabolic process"/>
    <property type="evidence" value="ECO:0007669"/>
    <property type="project" value="TreeGrafter"/>
</dbReference>
<accession>A0AAV0BNG0</accession>
<evidence type="ECO:0000313" key="13">
    <source>
        <dbReference type="Proteomes" id="UP001153365"/>
    </source>
</evidence>
<organism evidence="12 13">
    <name type="scientific">Phakopsora pachyrhizi</name>
    <name type="common">Asian soybean rust disease fungus</name>
    <dbReference type="NCBI Taxonomy" id="170000"/>
    <lineage>
        <taxon>Eukaryota</taxon>
        <taxon>Fungi</taxon>
        <taxon>Dikarya</taxon>
        <taxon>Basidiomycota</taxon>
        <taxon>Pucciniomycotina</taxon>
        <taxon>Pucciniomycetes</taxon>
        <taxon>Pucciniales</taxon>
        <taxon>Phakopsoraceae</taxon>
        <taxon>Phakopsora</taxon>
    </lineage>
</organism>
<evidence type="ECO:0000256" key="2">
    <source>
        <dbReference type="ARBA" id="ARBA00001913"/>
    </source>
</evidence>
<evidence type="ECO:0000256" key="8">
    <source>
        <dbReference type="ARBA" id="ARBA00023239"/>
    </source>
</evidence>
<evidence type="ECO:0000313" key="12">
    <source>
        <dbReference type="EMBL" id="CAH7688193.1"/>
    </source>
</evidence>
<keyword evidence="8 10" id="KW-0456">Lyase</keyword>
<evidence type="ECO:0000256" key="7">
    <source>
        <dbReference type="ARBA" id="ARBA00022837"/>
    </source>
</evidence>